<feature type="transmembrane region" description="Helical" evidence="1">
    <location>
        <begin position="21"/>
        <end position="46"/>
    </location>
</feature>
<proteinExistence type="predicted"/>
<reference evidence="3" key="1">
    <citation type="submission" date="2022-06" db="EMBL/GenBank/DDBJ databases">
        <title>Sphingomonas sp. nov. isolated from rhizosphere soil of tomato.</title>
        <authorList>
            <person name="Dong H."/>
            <person name="Gao R."/>
        </authorList>
    </citation>
    <scope>NUCLEOTIDE SEQUENCE</scope>
    <source>
        <strain evidence="3">MMSM24</strain>
    </source>
</reference>
<protein>
    <recommendedName>
        <fullName evidence="2">TadE-like domain-containing protein</fullName>
    </recommendedName>
</protein>
<keyword evidence="4" id="KW-1185">Reference proteome</keyword>
<evidence type="ECO:0000259" key="2">
    <source>
        <dbReference type="Pfam" id="PF07811"/>
    </source>
</evidence>
<dbReference type="Proteomes" id="UP001165565">
    <property type="component" value="Unassembled WGS sequence"/>
</dbReference>
<dbReference type="AlphaFoldDB" id="A0AA42CSG0"/>
<dbReference type="InterPro" id="IPR012495">
    <property type="entry name" value="TadE-like_dom"/>
</dbReference>
<dbReference type="EMBL" id="JANFAV010000001">
    <property type="protein sequence ID" value="MCW6533313.1"/>
    <property type="molecule type" value="Genomic_DNA"/>
</dbReference>
<evidence type="ECO:0000313" key="4">
    <source>
        <dbReference type="Proteomes" id="UP001165565"/>
    </source>
</evidence>
<name>A0AA42CSG0_9SPHN</name>
<accession>A0AA42CSG0</accession>
<keyword evidence="1" id="KW-0472">Membrane</keyword>
<keyword evidence="1" id="KW-0812">Transmembrane</keyword>
<feature type="domain" description="TadE-like" evidence="2">
    <location>
        <begin position="19"/>
        <end position="57"/>
    </location>
</feature>
<keyword evidence="1" id="KW-1133">Transmembrane helix</keyword>
<evidence type="ECO:0000313" key="3">
    <source>
        <dbReference type="EMBL" id="MCW6533313.1"/>
    </source>
</evidence>
<sequence>MTDPRINTPLRRLSRCTRGTSVVELGIVLPLFALLVLGLVCVAITVGQKLRLQQAVARTLEMATAGGIDNADPTGIQQEAATAAGVPASQVTVDKWLECDGVRQSSATTCDASQQVGRYVSVQISATYALPFSLPFGQGSIPLSAFSSVRLQ</sequence>
<dbReference type="RefSeq" id="WP_179514393.1">
    <property type="nucleotide sequence ID" value="NZ_JANFAV010000001.1"/>
</dbReference>
<dbReference type="Pfam" id="PF07811">
    <property type="entry name" value="TadE"/>
    <property type="match status" value="1"/>
</dbReference>
<evidence type="ECO:0000256" key="1">
    <source>
        <dbReference type="SAM" id="Phobius"/>
    </source>
</evidence>
<comment type="caution">
    <text evidence="3">The sequence shown here is derived from an EMBL/GenBank/DDBJ whole genome shotgun (WGS) entry which is preliminary data.</text>
</comment>
<gene>
    <name evidence="3" type="ORF">NEE01_00805</name>
</gene>
<organism evidence="3 4">
    <name type="scientific">Sphingomonas lycopersici</name>
    <dbReference type="NCBI Taxonomy" id="2951807"/>
    <lineage>
        <taxon>Bacteria</taxon>
        <taxon>Pseudomonadati</taxon>
        <taxon>Pseudomonadota</taxon>
        <taxon>Alphaproteobacteria</taxon>
        <taxon>Sphingomonadales</taxon>
        <taxon>Sphingomonadaceae</taxon>
        <taxon>Sphingomonas</taxon>
    </lineage>
</organism>